<keyword evidence="3" id="KW-0456">Lyase</keyword>
<accession>A0ABR2HR07</accession>
<dbReference type="InterPro" id="IPR027521">
    <property type="entry name" value="Usb1"/>
</dbReference>
<evidence type="ECO:0000256" key="5">
    <source>
        <dbReference type="HAMAP-Rule" id="MF_03040"/>
    </source>
</evidence>
<feature type="region of interest" description="Disordered" evidence="6">
    <location>
        <begin position="286"/>
        <end position="309"/>
    </location>
</feature>
<sequence>MALLVDYSSSDSDAAASDTEPKAKKRRLQASLPPTTTTTTQNRNRNTAGHTTNSATSPPPPPPPPKGSSSALPPLPSAFHDLYASTVRVSTRDDPALHQGRKRQNPHVVGHWPSHLYTEWHPATTTTTTATGASSPSEYETLTRLLSELSSAAAASASLSVAPDFLKTFLTSDLGAPLPLHISLSRPLSLTTGNKDDFLDAVRAALTRGAGVPAFLLRPTGLEWHRTAESARSFLVLRVESVALDAASEKSTGEKKKNRELTQLLRRCNAVAQSFGQPALYAFASSAGGDDDHRKGQTGEADTGNGSSKATLMDVGDAFHVSVAWSFEPPTPELIKITRQVFETGNEPYRDRVQDMRIGVDGIKAKIGNVVTHIALPEAGTKDLFGL</sequence>
<keyword evidence="2 5" id="KW-0378">Hydrolase</keyword>
<evidence type="ECO:0000256" key="4">
    <source>
        <dbReference type="ARBA" id="ARBA00023242"/>
    </source>
</evidence>
<comment type="subcellular location">
    <subcellularLocation>
        <location evidence="5">Nucleus</location>
    </subcellularLocation>
</comment>
<name>A0ABR2HR07_9PEZI</name>
<dbReference type="PANTHER" id="PTHR13522:SF3">
    <property type="entry name" value="U6 SNRNA PHOSPHODIESTERASE 1"/>
    <property type="match status" value="1"/>
</dbReference>
<organism evidence="7 8">
    <name type="scientific">Apiospora arundinis</name>
    <dbReference type="NCBI Taxonomy" id="335852"/>
    <lineage>
        <taxon>Eukaryota</taxon>
        <taxon>Fungi</taxon>
        <taxon>Dikarya</taxon>
        <taxon>Ascomycota</taxon>
        <taxon>Pezizomycotina</taxon>
        <taxon>Sordariomycetes</taxon>
        <taxon>Xylariomycetidae</taxon>
        <taxon>Amphisphaeriales</taxon>
        <taxon>Apiosporaceae</taxon>
        <taxon>Apiospora</taxon>
    </lineage>
</organism>
<dbReference type="Proteomes" id="UP001390339">
    <property type="component" value="Unassembled WGS sequence"/>
</dbReference>
<evidence type="ECO:0000313" key="8">
    <source>
        <dbReference type="Proteomes" id="UP001390339"/>
    </source>
</evidence>
<feature type="compositionally biased region" description="Low complexity" evidence="6">
    <location>
        <begin position="35"/>
        <end position="47"/>
    </location>
</feature>
<keyword evidence="1 5" id="KW-0540">Nuclease</keyword>
<dbReference type="EC" id="3.1.4.-" evidence="5"/>
<evidence type="ECO:0000313" key="7">
    <source>
        <dbReference type="EMBL" id="KAK8851516.1"/>
    </source>
</evidence>
<comment type="similarity">
    <text evidence="5">Belongs to the 2H phosphoesterase superfamily. USB1 family.</text>
</comment>
<evidence type="ECO:0000256" key="6">
    <source>
        <dbReference type="SAM" id="MobiDB-lite"/>
    </source>
</evidence>
<dbReference type="PANTHER" id="PTHR13522">
    <property type="entry name" value="U6 SNRNA PHOSPHODIESTERASE 1"/>
    <property type="match status" value="1"/>
</dbReference>
<keyword evidence="8" id="KW-1185">Reference proteome</keyword>
<reference evidence="7 8" key="1">
    <citation type="journal article" date="2024" name="IMA Fungus">
        <title>Apiospora arundinis, a panoply of carbohydrate-active enzymes and secondary metabolites.</title>
        <authorList>
            <person name="Sorensen T."/>
            <person name="Petersen C."/>
            <person name="Muurmann A.T."/>
            <person name="Christiansen J.V."/>
            <person name="Brundto M.L."/>
            <person name="Overgaard C.K."/>
            <person name="Boysen A.T."/>
            <person name="Wollenberg R.D."/>
            <person name="Larsen T.O."/>
            <person name="Sorensen J.L."/>
            <person name="Nielsen K.L."/>
            <person name="Sondergaard T.E."/>
        </authorList>
    </citation>
    <scope>NUCLEOTIDE SEQUENCE [LARGE SCALE GENOMIC DNA]</scope>
    <source>
        <strain evidence="7 8">AAU 773</strain>
    </source>
</reference>
<keyword evidence="4 5" id="KW-0539">Nucleus</keyword>
<comment type="function">
    <text evidence="5">Phosphodiesterase responsible for the U6 snRNA 3' end processing. Acts as an exoribonuclease (RNase) responsible for trimming the poly(U) tract of the last nucleotides in the pre-U6 snRNA molecule, leading to the formation of mature U6 snRNA.</text>
</comment>
<feature type="compositionally biased region" description="Low complexity" evidence="6">
    <location>
        <begin position="8"/>
        <end position="18"/>
    </location>
</feature>
<feature type="active site" description="Proton donor/acceptor" evidence="5">
    <location>
        <position position="320"/>
    </location>
</feature>
<feature type="active site" description="Proton donor/acceptor" evidence="5">
    <location>
        <position position="181"/>
    </location>
</feature>
<dbReference type="Gene3D" id="3.90.1140.10">
    <property type="entry name" value="Cyclic phosphodiesterase"/>
    <property type="match status" value="1"/>
</dbReference>
<feature type="compositionally biased region" description="Pro residues" evidence="6">
    <location>
        <begin position="57"/>
        <end position="66"/>
    </location>
</feature>
<evidence type="ECO:0000256" key="2">
    <source>
        <dbReference type="ARBA" id="ARBA00022801"/>
    </source>
</evidence>
<gene>
    <name evidence="5" type="primary">USB1</name>
    <name evidence="7" type="ORF">PGQ11_013995</name>
</gene>
<dbReference type="EMBL" id="JAPCWZ010000009">
    <property type="protein sequence ID" value="KAK8851516.1"/>
    <property type="molecule type" value="Genomic_DNA"/>
</dbReference>
<evidence type="ECO:0000256" key="3">
    <source>
        <dbReference type="ARBA" id="ARBA00023239"/>
    </source>
</evidence>
<dbReference type="HAMAP" id="MF_03040">
    <property type="entry name" value="USB1"/>
    <property type="match status" value="1"/>
</dbReference>
<feature type="region of interest" description="Disordered" evidence="6">
    <location>
        <begin position="1"/>
        <end position="77"/>
    </location>
</feature>
<protein>
    <recommendedName>
        <fullName evidence="5">U6 snRNA phosphodiesterase</fullName>
        <ecNumber evidence="5">3.1.4.-</ecNumber>
    </recommendedName>
</protein>
<dbReference type="Pfam" id="PF09749">
    <property type="entry name" value="HVSL"/>
    <property type="match status" value="1"/>
</dbReference>
<evidence type="ECO:0000256" key="1">
    <source>
        <dbReference type="ARBA" id="ARBA00022722"/>
    </source>
</evidence>
<comment type="caution">
    <text evidence="7">The sequence shown here is derived from an EMBL/GenBank/DDBJ whole genome shotgun (WGS) entry which is preliminary data.</text>
</comment>
<proteinExistence type="inferred from homology"/>